<evidence type="ECO:0000313" key="1">
    <source>
        <dbReference type="EMBL" id="MFD2460534.1"/>
    </source>
</evidence>
<gene>
    <name evidence="1" type="ORF">ACFSYJ_18140</name>
</gene>
<evidence type="ECO:0000313" key="2">
    <source>
        <dbReference type="Proteomes" id="UP001597419"/>
    </source>
</evidence>
<reference evidence="2" key="1">
    <citation type="journal article" date="2019" name="Int. J. Syst. Evol. Microbiol.">
        <title>The Global Catalogue of Microorganisms (GCM) 10K type strain sequencing project: providing services to taxonomists for standard genome sequencing and annotation.</title>
        <authorList>
            <consortium name="The Broad Institute Genomics Platform"/>
            <consortium name="The Broad Institute Genome Sequencing Center for Infectious Disease"/>
            <person name="Wu L."/>
            <person name="Ma J."/>
        </authorList>
    </citation>
    <scope>NUCLEOTIDE SEQUENCE [LARGE SCALE GENOMIC DNA]</scope>
    <source>
        <strain evidence="2">CGMCC 4.7643</strain>
    </source>
</reference>
<protein>
    <submittedName>
        <fullName evidence="1">Uncharacterized protein</fullName>
    </submittedName>
</protein>
<dbReference type="EMBL" id="JBHUKU010000009">
    <property type="protein sequence ID" value="MFD2460534.1"/>
    <property type="molecule type" value="Genomic_DNA"/>
</dbReference>
<accession>A0ABW5GI53</accession>
<name>A0ABW5GI53_9PSEU</name>
<comment type="caution">
    <text evidence="1">The sequence shown here is derived from an EMBL/GenBank/DDBJ whole genome shotgun (WGS) entry which is preliminary data.</text>
</comment>
<proteinExistence type="predicted"/>
<organism evidence="1 2">
    <name type="scientific">Amycolatopsis samaneae</name>
    <dbReference type="NCBI Taxonomy" id="664691"/>
    <lineage>
        <taxon>Bacteria</taxon>
        <taxon>Bacillati</taxon>
        <taxon>Actinomycetota</taxon>
        <taxon>Actinomycetes</taxon>
        <taxon>Pseudonocardiales</taxon>
        <taxon>Pseudonocardiaceae</taxon>
        <taxon>Amycolatopsis</taxon>
    </lineage>
</organism>
<dbReference type="RefSeq" id="WP_345393635.1">
    <property type="nucleotide sequence ID" value="NZ_BAABHG010000006.1"/>
</dbReference>
<sequence length="365" mass="41413">MNDLLAPLTSAQLALLQTIAEPMLEHGRWPKWQFAEAAMRKRGYNGREVLQSLPQRMAARAVLPAYGLVWYDWRNLQPDSEIRLTVAASVHLPEYKQIGWNFIKALRYMIKKIAEHEPDPFEVTLIDVTSEDLRRDTGLDYSFIRALPGILQNEPFNLTTSYQADIVDDLRWTLTLGPILAEYEDVTTVEQYVHRAVTLVGSLEDKTPSGVDITEASIPSATETASPAANERVLAGKQYVNQKVIDALEQKETTSSFSLDKLLQLINELNTNYALGNPYACHALLRAILDHIPPVFSQPHFQAVASNHNWSQTDKRYMKLLVEFRNQADDVMHRQIRKSVTVIDMHDVPQKAWINALLVEVAEVL</sequence>
<keyword evidence="2" id="KW-1185">Reference proteome</keyword>
<dbReference type="Proteomes" id="UP001597419">
    <property type="component" value="Unassembled WGS sequence"/>
</dbReference>